<protein>
    <submittedName>
        <fullName evidence="1">Uncharacterized protein</fullName>
    </submittedName>
</protein>
<dbReference type="EMBL" id="NQVN01000004">
    <property type="protein sequence ID" value="PIO99661.1"/>
    <property type="molecule type" value="Genomic_DNA"/>
</dbReference>
<keyword evidence="2" id="KW-1185">Reference proteome</keyword>
<gene>
    <name evidence="1" type="ORF">CJ014_10175</name>
</gene>
<dbReference type="Proteomes" id="UP000231070">
    <property type="component" value="Unassembled WGS sequence"/>
</dbReference>
<proteinExistence type="predicted"/>
<dbReference type="RefSeq" id="WP_100080360.1">
    <property type="nucleotide sequence ID" value="NZ_NQVN01000004.1"/>
</dbReference>
<reference evidence="1 2" key="1">
    <citation type="submission" date="2017-08" db="EMBL/GenBank/DDBJ databases">
        <title>Pleomorphomonas carboxidotrophicus sp. nov., a new mesophilic hydrogenogenic carboxidotroph.</title>
        <authorList>
            <person name="Esquivel-Elizondo S."/>
            <person name="Krajmalnik-Brown R."/>
            <person name="Maldonado J."/>
        </authorList>
    </citation>
    <scope>NUCLEOTIDE SEQUENCE [LARGE SCALE GENOMIC DNA]</scope>
    <source>
        <strain evidence="1 2">SVCO-16</strain>
    </source>
</reference>
<sequence>MRNIVYNIGAAPALAPAVLTATATGAVLDLLGFESAAIIIATGAIVGDGNYTAKLQESDTTTAGDFTDVDDDQLQGTFPASLAADSVVKVGYAGFKRYLRLVVTKNSGTSIVAVALLIKGHAHQRPVS</sequence>
<dbReference type="AlphaFoldDB" id="A0A2G9WY75"/>
<organism evidence="1 2">
    <name type="scientific">Pleomorphomonas carboxyditropha</name>
    <dbReference type="NCBI Taxonomy" id="2023338"/>
    <lineage>
        <taxon>Bacteria</taxon>
        <taxon>Pseudomonadati</taxon>
        <taxon>Pseudomonadota</taxon>
        <taxon>Alphaproteobacteria</taxon>
        <taxon>Hyphomicrobiales</taxon>
        <taxon>Pleomorphomonadaceae</taxon>
        <taxon>Pleomorphomonas</taxon>
    </lineage>
</organism>
<accession>A0A2G9WY75</accession>
<comment type="caution">
    <text evidence="1">The sequence shown here is derived from an EMBL/GenBank/DDBJ whole genome shotgun (WGS) entry which is preliminary data.</text>
</comment>
<dbReference type="OrthoDB" id="5464931at2"/>
<evidence type="ECO:0000313" key="2">
    <source>
        <dbReference type="Proteomes" id="UP000231070"/>
    </source>
</evidence>
<evidence type="ECO:0000313" key="1">
    <source>
        <dbReference type="EMBL" id="PIO99661.1"/>
    </source>
</evidence>
<name>A0A2G9WY75_9HYPH</name>